<sequence length="105" mass="12064">MLMQVEEQSIFQAALNSAGEKLVVIDFSATWRESSKRIKLLHHPFHEEYSNVVFLEVAVDDCQDVPSECEVKCILTFQFYEQRQNVGTFSGADKEKLEATISQLY</sequence>
<name>A0AC55CLW0_ECHTE</name>
<organism evidence="1 2">
    <name type="scientific">Echinops telfairi</name>
    <name type="common">Lesser hedgehog tenrec</name>
    <dbReference type="NCBI Taxonomy" id="9371"/>
    <lineage>
        <taxon>Eukaryota</taxon>
        <taxon>Metazoa</taxon>
        <taxon>Chordata</taxon>
        <taxon>Craniata</taxon>
        <taxon>Vertebrata</taxon>
        <taxon>Euteleostomi</taxon>
        <taxon>Mammalia</taxon>
        <taxon>Eutheria</taxon>
        <taxon>Afrotheria</taxon>
        <taxon>Tenrecidae</taxon>
        <taxon>Tenrecinae</taxon>
        <taxon>Echinops</taxon>
    </lineage>
</organism>
<reference evidence="2" key="1">
    <citation type="submission" date="2025-08" db="UniProtKB">
        <authorList>
            <consortium name="RefSeq"/>
        </authorList>
    </citation>
    <scope>IDENTIFICATION</scope>
</reference>
<dbReference type="Proteomes" id="UP000694863">
    <property type="component" value="Unplaced"/>
</dbReference>
<gene>
    <name evidence="2" type="primary">LOC101660941</name>
</gene>
<keyword evidence="1" id="KW-1185">Reference proteome</keyword>
<evidence type="ECO:0000313" key="2">
    <source>
        <dbReference type="RefSeq" id="XP_045141194.1"/>
    </source>
</evidence>
<proteinExistence type="predicted"/>
<accession>A0AC55CLW0</accession>
<protein>
    <submittedName>
        <fullName evidence="2">Thioredoxin-like</fullName>
    </submittedName>
</protein>
<evidence type="ECO:0000313" key="1">
    <source>
        <dbReference type="Proteomes" id="UP000694863"/>
    </source>
</evidence>
<dbReference type="RefSeq" id="XP_045141194.1">
    <property type="nucleotide sequence ID" value="XM_045285259.1"/>
</dbReference>